<reference evidence="3 4" key="1">
    <citation type="submission" date="2020-12" db="EMBL/GenBank/DDBJ databases">
        <title>Concerted genomic and epigenomic changes stabilize Arabidopsis allopolyploids.</title>
        <authorList>
            <person name="Chen Z."/>
        </authorList>
    </citation>
    <scope>NUCLEOTIDE SEQUENCE [LARGE SCALE GENOMIC DNA]</scope>
    <source>
        <strain evidence="3">As9502</strain>
        <tissue evidence="3">Leaf</tissue>
    </source>
</reference>
<feature type="chain" id="PRO_5035879184" evidence="1">
    <location>
        <begin position="24"/>
        <end position="145"/>
    </location>
</feature>
<evidence type="ECO:0000259" key="2">
    <source>
        <dbReference type="SMART" id="SM00737"/>
    </source>
</evidence>
<evidence type="ECO:0000313" key="4">
    <source>
        <dbReference type="Proteomes" id="UP000694251"/>
    </source>
</evidence>
<comment type="caution">
    <text evidence="3">The sequence shown here is derived from an EMBL/GenBank/DDBJ whole genome shotgun (WGS) entry which is preliminary data.</text>
</comment>
<feature type="signal peptide" evidence="1">
    <location>
        <begin position="1"/>
        <end position="23"/>
    </location>
</feature>
<dbReference type="OrthoDB" id="10479825at2759"/>
<dbReference type="AlphaFoldDB" id="A0A8T2CJF0"/>
<protein>
    <submittedName>
        <fullName evidence="3">MD-2-related lipid-recognition domain</fullName>
    </submittedName>
</protein>
<keyword evidence="4" id="KW-1185">Reference proteome</keyword>
<proteinExistence type="predicted"/>
<organism evidence="3 4">
    <name type="scientific">Arabidopsis suecica</name>
    <name type="common">Swedish thale-cress</name>
    <name type="synonym">Cardaminopsis suecica</name>
    <dbReference type="NCBI Taxonomy" id="45249"/>
    <lineage>
        <taxon>Eukaryota</taxon>
        <taxon>Viridiplantae</taxon>
        <taxon>Streptophyta</taxon>
        <taxon>Embryophyta</taxon>
        <taxon>Tracheophyta</taxon>
        <taxon>Spermatophyta</taxon>
        <taxon>Magnoliopsida</taxon>
        <taxon>eudicotyledons</taxon>
        <taxon>Gunneridae</taxon>
        <taxon>Pentapetalae</taxon>
        <taxon>rosids</taxon>
        <taxon>malvids</taxon>
        <taxon>Brassicales</taxon>
        <taxon>Brassicaceae</taxon>
        <taxon>Camelineae</taxon>
        <taxon>Arabidopsis</taxon>
    </lineage>
</organism>
<evidence type="ECO:0000256" key="1">
    <source>
        <dbReference type="SAM" id="SignalP"/>
    </source>
</evidence>
<feature type="domain" description="MD-2-related lipid-recognition" evidence="2">
    <location>
        <begin position="26"/>
        <end position="138"/>
    </location>
</feature>
<dbReference type="Proteomes" id="UP000694251">
    <property type="component" value="Chromosome 6"/>
</dbReference>
<dbReference type="EMBL" id="JAEFBJ010000006">
    <property type="protein sequence ID" value="KAG7599605.1"/>
    <property type="molecule type" value="Genomic_DNA"/>
</dbReference>
<dbReference type="InterPro" id="IPR003172">
    <property type="entry name" value="ML_dom"/>
</dbReference>
<keyword evidence="1" id="KW-0732">Signal</keyword>
<name>A0A8T2CJF0_ARASU</name>
<accession>A0A8T2CJF0</accession>
<sequence length="145" mass="16235">MVISHIQPLLLLACLFFLPALHAVDFKYCNGVGYHTFSITKMEFSPDASTITMFAFAYGPLSNLNVAVARKLGGTILPRIFYNFCKLVSCPILPGSIFVFTLPEIPEKQLAHEELMVIWSYPSEEPRTEIAMCVYFDYPTSVVSA</sequence>
<evidence type="ECO:0000313" key="3">
    <source>
        <dbReference type="EMBL" id="KAG7599605.1"/>
    </source>
</evidence>
<gene>
    <name evidence="3" type="ORF">ISN44_As06g037830</name>
</gene>
<dbReference type="SMART" id="SM00737">
    <property type="entry name" value="ML"/>
    <property type="match status" value="1"/>
</dbReference>